<dbReference type="EMBL" id="JAAAIP010000065">
    <property type="protein sequence ID" value="KAG0327080.1"/>
    <property type="molecule type" value="Genomic_DNA"/>
</dbReference>
<feature type="compositionally biased region" description="Basic and acidic residues" evidence="1">
    <location>
        <begin position="178"/>
        <end position="189"/>
    </location>
</feature>
<comment type="caution">
    <text evidence="3">The sequence shown here is derived from an EMBL/GenBank/DDBJ whole genome shotgun (WGS) entry which is preliminary data.</text>
</comment>
<gene>
    <name evidence="3" type="ORF">BGZ99_008420</name>
</gene>
<name>A0A9P6RVD2_9FUNG</name>
<evidence type="ECO:0000256" key="2">
    <source>
        <dbReference type="SAM" id="SignalP"/>
    </source>
</evidence>
<sequence length="223" mass="24961">MFAVFFYIASSLLLSVMIINANGPVIDYSYLSKPTATSPPTPMPIVGAALAGAMDFVPPMPSTAEDWSSMLMDDLASSKRTVQQLHINSKRSSLSRLSSWSWHLVSSAAKLPGAGRRNSRRSSNWMTTLTKEEQRPRKSTYSPPASYSYSSQDDEDDQHSASFNKSGLCHTGSLASQEQKRRHERDHKNIRNHVTHRVPGPKEDVYLDDWRAHPQVNLPIHKP</sequence>
<keyword evidence="2" id="KW-0732">Signal</keyword>
<reference evidence="3" key="1">
    <citation type="journal article" date="2020" name="Fungal Divers.">
        <title>Resolving the Mortierellaceae phylogeny through synthesis of multi-gene phylogenetics and phylogenomics.</title>
        <authorList>
            <person name="Vandepol N."/>
            <person name="Liber J."/>
            <person name="Desiro A."/>
            <person name="Na H."/>
            <person name="Kennedy M."/>
            <person name="Barry K."/>
            <person name="Grigoriev I.V."/>
            <person name="Miller A.N."/>
            <person name="O'Donnell K."/>
            <person name="Stajich J.E."/>
            <person name="Bonito G."/>
        </authorList>
    </citation>
    <scope>NUCLEOTIDE SEQUENCE</scope>
    <source>
        <strain evidence="3">REB-010B</strain>
    </source>
</reference>
<dbReference type="OrthoDB" id="2426615at2759"/>
<feature type="signal peptide" evidence="2">
    <location>
        <begin position="1"/>
        <end position="21"/>
    </location>
</feature>
<keyword evidence="4" id="KW-1185">Reference proteome</keyword>
<feature type="chain" id="PRO_5040291185" evidence="2">
    <location>
        <begin position="22"/>
        <end position="223"/>
    </location>
</feature>
<evidence type="ECO:0000313" key="4">
    <source>
        <dbReference type="Proteomes" id="UP000738325"/>
    </source>
</evidence>
<dbReference type="Proteomes" id="UP000738325">
    <property type="component" value="Unassembled WGS sequence"/>
</dbReference>
<feature type="region of interest" description="Disordered" evidence="1">
    <location>
        <begin position="111"/>
        <end position="200"/>
    </location>
</feature>
<organism evidence="3 4">
    <name type="scientific">Dissophora globulifera</name>
    <dbReference type="NCBI Taxonomy" id="979702"/>
    <lineage>
        <taxon>Eukaryota</taxon>
        <taxon>Fungi</taxon>
        <taxon>Fungi incertae sedis</taxon>
        <taxon>Mucoromycota</taxon>
        <taxon>Mortierellomycotina</taxon>
        <taxon>Mortierellomycetes</taxon>
        <taxon>Mortierellales</taxon>
        <taxon>Mortierellaceae</taxon>
        <taxon>Dissophora</taxon>
    </lineage>
</organism>
<evidence type="ECO:0000313" key="3">
    <source>
        <dbReference type="EMBL" id="KAG0327080.1"/>
    </source>
</evidence>
<protein>
    <submittedName>
        <fullName evidence="3">Uncharacterized protein</fullName>
    </submittedName>
</protein>
<accession>A0A9P6RVD2</accession>
<dbReference type="AlphaFoldDB" id="A0A9P6RVD2"/>
<evidence type="ECO:0000256" key="1">
    <source>
        <dbReference type="SAM" id="MobiDB-lite"/>
    </source>
</evidence>
<proteinExistence type="predicted"/>
<feature type="compositionally biased region" description="Low complexity" evidence="1">
    <location>
        <begin position="139"/>
        <end position="151"/>
    </location>
</feature>